<dbReference type="Proteomes" id="UP001144978">
    <property type="component" value="Unassembled WGS sequence"/>
</dbReference>
<name>A0ACC1Q282_9APHY</name>
<organism evidence="1 2">
    <name type="scientific">Trametes sanguinea</name>
    <dbReference type="NCBI Taxonomy" id="158606"/>
    <lineage>
        <taxon>Eukaryota</taxon>
        <taxon>Fungi</taxon>
        <taxon>Dikarya</taxon>
        <taxon>Basidiomycota</taxon>
        <taxon>Agaricomycotina</taxon>
        <taxon>Agaricomycetes</taxon>
        <taxon>Polyporales</taxon>
        <taxon>Polyporaceae</taxon>
        <taxon>Trametes</taxon>
    </lineage>
</organism>
<comment type="caution">
    <text evidence="1">The sequence shown here is derived from an EMBL/GenBank/DDBJ whole genome shotgun (WGS) entry which is preliminary data.</text>
</comment>
<accession>A0ACC1Q282</accession>
<proteinExistence type="predicted"/>
<sequence>MSTTDWIVVILESARGRAALFRSLSPRTLLLLARTCHKARDAVREYMAQAFDINATLSRFFDDPIGFRCIQARTGTLIAGSVALQFFDRTFYPSSDLDLYVYPQHRREVGLWLIQMGYHFSPSRGQDRNFGVSVVKSIPNSGLPYCMPGVSAIYTFHHNSLLECLKVQIIVAQYTPMEVILGFHSTCVMNIITFDKAYCLFPRATLEEHRSLLSWSSQRRAKRRIEGLIKYTDRGFCMMEFLDRWQYLTEVPCRLFPFRPRWLGDSDSWVIPLDVQGLIRRPPANPYSSALLGDPVVLTSFSMRYDDNDGAIMYFSTVMSPVLKYAFVCGDDDVAAYFTRLLDTKELHEREKTMVSQLEDWTYWDKEMLAWLHRRAFSRVCATPTPNSVGHRERSEHRNDCASKPRRTTTEWTDSPTRPEIGVGPMAKYRCADDNIPDPCGRWRGIDRSSYTNTASRRFPPLPNRIYIMPNPQSSASHVAARMPLVEKSAFKASNQADLEIAALELQYPEWDSESSVSSEDYVILPHR</sequence>
<gene>
    <name evidence="1" type="ORF">NUW54_g3596</name>
</gene>
<evidence type="ECO:0000313" key="1">
    <source>
        <dbReference type="EMBL" id="KAJ3007303.1"/>
    </source>
</evidence>
<keyword evidence="2" id="KW-1185">Reference proteome</keyword>
<reference evidence="1" key="1">
    <citation type="submission" date="2022-08" db="EMBL/GenBank/DDBJ databases">
        <title>Genome Sequence of Pycnoporus sanguineus.</title>
        <authorList>
            <person name="Buettner E."/>
        </authorList>
    </citation>
    <scope>NUCLEOTIDE SEQUENCE</scope>
    <source>
        <strain evidence="1">CG-C14</strain>
    </source>
</reference>
<protein>
    <submittedName>
        <fullName evidence="1">Uncharacterized protein</fullName>
    </submittedName>
</protein>
<evidence type="ECO:0000313" key="2">
    <source>
        <dbReference type="Proteomes" id="UP001144978"/>
    </source>
</evidence>
<dbReference type="EMBL" id="JANSHE010000763">
    <property type="protein sequence ID" value="KAJ3007303.1"/>
    <property type="molecule type" value="Genomic_DNA"/>
</dbReference>